<keyword evidence="1" id="KW-1133">Transmembrane helix</keyword>
<name>A0A2P2R055_RHIMU</name>
<accession>A0A2P2R055</accession>
<proteinExistence type="predicted"/>
<feature type="transmembrane region" description="Helical" evidence="1">
    <location>
        <begin position="6"/>
        <end position="28"/>
    </location>
</feature>
<keyword evidence="1" id="KW-0472">Membrane</keyword>
<evidence type="ECO:0000256" key="1">
    <source>
        <dbReference type="SAM" id="Phobius"/>
    </source>
</evidence>
<dbReference type="EMBL" id="GGEC01092152">
    <property type="protein sequence ID" value="MBX72636.1"/>
    <property type="molecule type" value="Transcribed_RNA"/>
</dbReference>
<protein>
    <submittedName>
        <fullName evidence="2">Uncharacterized protein</fullName>
    </submittedName>
</protein>
<dbReference type="AlphaFoldDB" id="A0A2P2R055"/>
<sequence>MKLSYVMHVLHINVFFLFFFFLLIVLLVDMHMCSQKFLVHLHVASKLYVCL</sequence>
<organism evidence="2">
    <name type="scientific">Rhizophora mucronata</name>
    <name type="common">Asiatic mangrove</name>
    <dbReference type="NCBI Taxonomy" id="61149"/>
    <lineage>
        <taxon>Eukaryota</taxon>
        <taxon>Viridiplantae</taxon>
        <taxon>Streptophyta</taxon>
        <taxon>Embryophyta</taxon>
        <taxon>Tracheophyta</taxon>
        <taxon>Spermatophyta</taxon>
        <taxon>Magnoliopsida</taxon>
        <taxon>eudicotyledons</taxon>
        <taxon>Gunneridae</taxon>
        <taxon>Pentapetalae</taxon>
        <taxon>rosids</taxon>
        <taxon>fabids</taxon>
        <taxon>Malpighiales</taxon>
        <taxon>Rhizophoraceae</taxon>
        <taxon>Rhizophora</taxon>
    </lineage>
</organism>
<reference evidence="2" key="1">
    <citation type="submission" date="2018-02" db="EMBL/GenBank/DDBJ databases">
        <title>Rhizophora mucronata_Transcriptome.</title>
        <authorList>
            <person name="Meera S.P."/>
            <person name="Sreeshan A."/>
            <person name="Augustine A."/>
        </authorList>
    </citation>
    <scope>NUCLEOTIDE SEQUENCE</scope>
    <source>
        <tissue evidence="2">Leaf</tissue>
    </source>
</reference>
<evidence type="ECO:0000313" key="2">
    <source>
        <dbReference type="EMBL" id="MBX72636.1"/>
    </source>
</evidence>
<keyword evidence="1" id="KW-0812">Transmembrane</keyword>